<feature type="region of interest" description="Disordered" evidence="3">
    <location>
        <begin position="777"/>
        <end position="796"/>
    </location>
</feature>
<dbReference type="SUPFAM" id="SSF52799">
    <property type="entry name" value="(Phosphotyrosine protein) phosphatases II"/>
    <property type="match status" value="1"/>
</dbReference>
<dbReference type="Pfam" id="PF00782">
    <property type="entry name" value="DSPc"/>
    <property type="match status" value="1"/>
</dbReference>
<dbReference type="PANTHER" id="PTHR47550">
    <property type="entry name" value="DUAL SPECIFICITY PROTEIN PHOSPHATASE PPS1"/>
    <property type="match status" value="1"/>
</dbReference>
<evidence type="ECO:0000256" key="2">
    <source>
        <dbReference type="ARBA" id="ARBA00022912"/>
    </source>
</evidence>
<dbReference type="GO" id="GO:0033260">
    <property type="term" value="P:nuclear DNA replication"/>
    <property type="evidence" value="ECO:0007669"/>
    <property type="project" value="InterPro"/>
</dbReference>
<dbReference type="GO" id="GO:0005634">
    <property type="term" value="C:nucleus"/>
    <property type="evidence" value="ECO:0007669"/>
    <property type="project" value="GOC"/>
</dbReference>
<evidence type="ECO:0000259" key="4">
    <source>
        <dbReference type="PROSITE" id="PS50054"/>
    </source>
</evidence>
<dbReference type="SMART" id="SM00195">
    <property type="entry name" value="DSPc"/>
    <property type="match status" value="1"/>
</dbReference>
<dbReference type="InterPro" id="IPR047949">
    <property type="entry name" value="PPS1_DSP"/>
</dbReference>
<proteinExistence type="predicted"/>
<dbReference type="GO" id="GO:0008138">
    <property type="term" value="F:protein tyrosine/serine/threonine phosphatase activity"/>
    <property type="evidence" value="ECO:0007669"/>
    <property type="project" value="InterPro"/>
</dbReference>
<protein>
    <submittedName>
        <fullName evidence="6">Uncharacterized protein</fullName>
    </submittedName>
</protein>
<feature type="region of interest" description="Disordered" evidence="3">
    <location>
        <begin position="194"/>
        <end position="243"/>
    </location>
</feature>
<keyword evidence="7" id="KW-1185">Reference proteome</keyword>
<dbReference type="GeneID" id="66098950"/>
<reference evidence="6" key="1">
    <citation type="submission" date="2020-11" db="EMBL/GenBank/DDBJ databases">
        <title>Adaptations for nitrogen fixation in a non-lichenized fungal sporocarp promotes dispersal by wood-feeding termites.</title>
        <authorList>
            <consortium name="DOE Joint Genome Institute"/>
            <person name="Koch R.A."/>
            <person name="Yoon G."/>
            <person name="Arayal U."/>
            <person name="Lail K."/>
            <person name="Amirebrahimi M."/>
            <person name="Labutti K."/>
            <person name="Lipzen A."/>
            <person name="Riley R."/>
            <person name="Barry K."/>
            <person name="Henrissat B."/>
            <person name="Grigoriev I.V."/>
            <person name="Herr J.R."/>
            <person name="Aime M.C."/>
        </authorList>
    </citation>
    <scope>NUCLEOTIDE SEQUENCE</scope>
    <source>
        <strain evidence="6">MCA 3950</strain>
    </source>
</reference>
<evidence type="ECO:0000256" key="1">
    <source>
        <dbReference type="ARBA" id="ARBA00022801"/>
    </source>
</evidence>
<dbReference type="InterPro" id="IPR053239">
    <property type="entry name" value="Dual_spec_PTase"/>
</dbReference>
<evidence type="ECO:0000256" key="3">
    <source>
        <dbReference type="SAM" id="MobiDB-lite"/>
    </source>
</evidence>
<feature type="compositionally biased region" description="Basic and acidic residues" evidence="3">
    <location>
        <begin position="597"/>
        <end position="614"/>
    </location>
</feature>
<dbReference type="OrthoDB" id="273181at2759"/>
<dbReference type="PROSITE" id="PS50054">
    <property type="entry name" value="TYR_PHOSPHATASE_DUAL"/>
    <property type="match status" value="1"/>
</dbReference>
<comment type="caution">
    <text evidence="6">The sequence shown here is derived from an EMBL/GenBank/DDBJ whole genome shotgun (WGS) entry which is preliminary data.</text>
</comment>
<dbReference type="InterPro" id="IPR020422">
    <property type="entry name" value="TYR_PHOSPHATASE_DUAL_dom"/>
</dbReference>
<keyword evidence="1" id="KW-0378">Hydrolase</keyword>
<feature type="region of interest" description="Disordered" evidence="3">
    <location>
        <begin position="543"/>
        <end position="568"/>
    </location>
</feature>
<accession>A0A9P8AXK1</accession>
<dbReference type="AlphaFoldDB" id="A0A9P8AXK1"/>
<feature type="region of interest" description="Disordered" evidence="3">
    <location>
        <begin position="139"/>
        <end position="160"/>
    </location>
</feature>
<feature type="domain" description="Tyrosine specific protein phosphatases" evidence="5">
    <location>
        <begin position="949"/>
        <end position="1025"/>
    </location>
</feature>
<dbReference type="EMBL" id="MU250525">
    <property type="protein sequence ID" value="KAG7451445.1"/>
    <property type="molecule type" value="Genomic_DNA"/>
</dbReference>
<evidence type="ECO:0000313" key="7">
    <source>
        <dbReference type="Proteomes" id="UP000812287"/>
    </source>
</evidence>
<keyword evidence="2" id="KW-0904">Protein phosphatase</keyword>
<organism evidence="6 7">
    <name type="scientific">Guyanagaster necrorhizus</name>
    <dbReference type="NCBI Taxonomy" id="856835"/>
    <lineage>
        <taxon>Eukaryota</taxon>
        <taxon>Fungi</taxon>
        <taxon>Dikarya</taxon>
        <taxon>Basidiomycota</taxon>
        <taxon>Agaricomycotina</taxon>
        <taxon>Agaricomycetes</taxon>
        <taxon>Agaricomycetidae</taxon>
        <taxon>Agaricales</taxon>
        <taxon>Marasmiineae</taxon>
        <taxon>Physalacriaceae</taxon>
        <taxon>Guyanagaster</taxon>
    </lineage>
</organism>
<dbReference type="CDD" id="cd14516">
    <property type="entry name" value="DSP_fungal_PPS1"/>
    <property type="match status" value="1"/>
</dbReference>
<feature type="region of interest" description="Disordered" evidence="3">
    <location>
        <begin position="593"/>
        <end position="614"/>
    </location>
</feature>
<dbReference type="PANTHER" id="PTHR47550:SF1">
    <property type="entry name" value="DUAL SPECIFICITY PROTEIN PHOSPHATASE PPS1"/>
    <property type="match status" value="1"/>
</dbReference>
<feature type="compositionally biased region" description="Low complexity" evidence="3">
    <location>
        <begin position="220"/>
        <end position="232"/>
    </location>
</feature>
<evidence type="ECO:0000259" key="5">
    <source>
        <dbReference type="PROSITE" id="PS50056"/>
    </source>
</evidence>
<sequence>MDAPRGDAWWSVGERRGAAQPVVNNSFITVSHDDDHLSSMTAAHGLDYSDSFLMSLPTVPAPVPCSSPVPLLTPEQLSDLHHSHLVSHAPDHVLFPFLHGLEGSNAAQNMFFSSIDDVPRYRGLMTVVCDDDLDGLFMSADEDTDDDNDDLDTSSDELDDMDLDTDIDVEMSNGMDGVAVHAEDEVMEIVGIGNPDEKEDKSQHQHMHPVVMKPPPPLKSSPDSPISDLPSPHRSHGRKAPPVLTSTFRPAELIAPVLSESSTEEWQFQQLCVPEGISLRNFGIQVPILATLSDVVIYSPISGGAKNSENAKRLAERFRSAIARKKVERAGKLRFDSKPRRGQDSSDSPAARLLDYNVFLLDATLEDFTKSNSALTHLVRRCDSRRRWFEECPSEIPSTLQPNTINFAVREKEEMRDLTTASEILWIGVHPCADSIPEHQVQQDETKTTGEAQRGKVRGQVFLGNSNDVPTPVGGGDGDEYDVDYGFGGSEEKAHSRTNPPGYDICIECHDLAPFPSPAHLRAAEDKLHGLEARWRQKVLEHNPPLDDDSEIPPRPPPHANSIIHLPFPSSPSNTASMKALVRFLDKWLTPVSPKDGASKDKGKTPGTREADGRRWSLLSSAPSFPLFHPPAPAPASVSNNVRIRSFTSPSPSTAHNCSTPTRHPSRPLKILIYSSDGYTESSVLALCLLISLKNLSLPEAYLELQVSKERSFFVYGADLGILRRWEMEERGKERDRGVRGVKYFSNHREHLSISEGHVGAGVNPYVAGWGITDQRETPSPTAVPSQRGAISSSAPKDLDIHDPNIKIGPGRRPRASTLPASSLLGWDHQTWFDDPRFDGSFPSRVLPFLYLGNLNHASNVYMLHALGITHVVSVGECALIPPPNVHHLDGEHVLDPENDYPLTTHFINSPSQVPGQFIPGKGFGKHGSLWIEERAGRIKVLDIQGVCDDGIDTLEPQLEPICQWIDTARREGGKVLVHCRVGVSRSATVTIAFVMKHLQISLVEAYLIVRSRRLSVLIQPNMRLLYNLCGWEVKLAKQRAGDDRDKLKKELSRALSWPYLAREVHRLNEKYLH</sequence>
<dbReference type="RefSeq" id="XP_043044945.1">
    <property type="nucleotide sequence ID" value="XM_043176663.1"/>
</dbReference>
<dbReference type="PROSITE" id="PS50056">
    <property type="entry name" value="TYR_PHOSPHATASE_2"/>
    <property type="match status" value="1"/>
</dbReference>
<dbReference type="InterPro" id="IPR016130">
    <property type="entry name" value="Tyr_Pase_AS"/>
</dbReference>
<feature type="domain" description="Tyrosine-protein phosphatase" evidence="4">
    <location>
        <begin position="842"/>
        <end position="1038"/>
    </location>
</feature>
<name>A0A9P8AXK1_9AGAR</name>
<feature type="compositionally biased region" description="Polar residues" evidence="3">
    <location>
        <begin position="778"/>
        <end position="795"/>
    </location>
</feature>
<dbReference type="InterPro" id="IPR029021">
    <property type="entry name" value="Prot-tyrosine_phosphatase-like"/>
</dbReference>
<dbReference type="Gene3D" id="3.90.190.10">
    <property type="entry name" value="Protein tyrosine phosphatase superfamily"/>
    <property type="match status" value="1"/>
</dbReference>
<dbReference type="PROSITE" id="PS00383">
    <property type="entry name" value="TYR_PHOSPHATASE_1"/>
    <property type="match status" value="1"/>
</dbReference>
<evidence type="ECO:0000313" key="6">
    <source>
        <dbReference type="EMBL" id="KAG7451445.1"/>
    </source>
</evidence>
<dbReference type="InterPro" id="IPR000387">
    <property type="entry name" value="Tyr_Pase_dom"/>
</dbReference>
<gene>
    <name evidence="6" type="ORF">BT62DRAFT_1000694</name>
</gene>
<dbReference type="InterPro" id="IPR000340">
    <property type="entry name" value="Dual-sp_phosphatase_cat-dom"/>
</dbReference>
<dbReference type="Proteomes" id="UP000812287">
    <property type="component" value="Unassembled WGS sequence"/>
</dbReference>